<dbReference type="PROSITE" id="PS51221">
    <property type="entry name" value="TTL"/>
    <property type="match status" value="1"/>
</dbReference>
<dbReference type="AlphaFoldDB" id="S9TU52"/>
<feature type="compositionally biased region" description="Low complexity" evidence="4">
    <location>
        <begin position="78"/>
        <end position="92"/>
    </location>
</feature>
<dbReference type="Gene3D" id="3.30.470.20">
    <property type="entry name" value="ATP-grasp fold, B domain"/>
    <property type="match status" value="1"/>
</dbReference>
<dbReference type="Proteomes" id="UP000015354">
    <property type="component" value="Unassembled WGS sequence"/>
</dbReference>
<evidence type="ECO:0000256" key="1">
    <source>
        <dbReference type="ARBA" id="ARBA00022598"/>
    </source>
</evidence>
<dbReference type="EMBL" id="ATMH01009179">
    <property type="protein sequence ID" value="EPY20053.1"/>
    <property type="molecule type" value="Genomic_DNA"/>
</dbReference>
<keyword evidence="6" id="KW-1185">Reference proteome</keyword>
<keyword evidence="3" id="KW-0067">ATP-binding</keyword>
<evidence type="ECO:0000256" key="4">
    <source>
        <dbReference type="SAM" id="MobiDB-lite"/>
    </source>
</evidence>
<dbReference type="GO" id="GO:0015631">
    <property type="term" value="F:tubulin binding"/>
    <property type="evidence" value="ECO:0007669"/>
    <property type="project" value="TreeGrafter"/>
</dbReference>
<feature type="compositionally biased region" description="Low complexity" evidence="4">
    <location>
        <begin position="108"/>
        <end position="118"/>
    </location>
</feature>
<dbReference type="OrthoDB" id="202825at2759"/>
<keyword evidence="1 5" id="KW-0436">Ligase</keyword>
<dbReference type="GO" id="GO:0070740">
    <property type="term" value="F:tubulin-glutamic acid ligase activity"/>
    <property type="evidence" value="ECO:0007669"/>
    <property type="project" value="TreeGrafter"/>
</dbReference>
<dbReference type="GO" id="GO:0000226">
    <property type="term" value="P:microtubule cytoskeleton organization"/>
    <property type="evidence" value="ECO:0007669"/>
    <property type="project" value="TreeGrafter"/>
</dbReference>
<dbReference type="SUPFAM" id="SSF56059">
    <property type="entry name" value="Glutathione synthetase ATP-binding domain-like"/>
    <property type="match status" value="1"/>
</dbReference>
<keyword evidence="2" id="KW-0547">Nucleotide-binding</keyword>
<feature type="region of interest" description="Disordered" evidence="4">
    <location>
        <begin position="72"/>
        <end position="122"/>
    </location>
</feature>
<reference evidence="5 6" key="1">
    <citation type="journal article" date="2013" name="PLoS ONE">
        <title>Predicting the Proteins of Angomonas deanei, Strigomonas culicis and Their Respective Endosymbionts Reveals New Aspects of the Trypanosomatidae Family.</title>
        <authorList>
            <person name="Motta M.C."/>
            <person name="Martins A.C."/>
            <person name="de Souza S.S."/>
            <person name="Catta-Preta C.M."/>
            <person name="Silva R."/>
            <person name="Klein C.C."/>
            <person name="de Almeida L.G."/>
            <person name="de Lima Cunha O."/>
            <person name="Ciapina L.P."/>
            <person name="Brocchi M."/>
            <person name="Colabardini A.C."/>
            <person name="de Araujo Lima B."/>
            <person name="Machado C.R."/>
            <person name="de Almeida Soares C.M."/>
            <person name="Probst C.M."/>
            <person name="de Menezes C.B."/>
            <person name="Thompson C.E."/>
            <person name="Bartholomeu D.C."/>
            <person name="Gradia D.F."/>
            <person name="Pavoni D.P."/>
            <person name="Grisard E.C."/>
            <person name="Fantinatti-Garboggini F."/>
            <person name="Marchini F.K."/>
            <person name="Rodrigues-Luiz G.F."/>
            <person name="Wagner G."/>
            <person name="Goldman G.H."/>
            <person name="Fietto J.L."/>
            <person name="Elias M.C."/>
            <person name="Goldman M.H."/>
            <person name="Sagot M.F."/>
            <person name="Pereira M."/>
            <person name="Stoco P.H."/>
            <person name="de Mendonca-Neto R.P."/>
            <person name="Teixeira S.M."/>
            <person name="Maciel T.E."/>
            <person name="de Oliveira Mendes T.A."/>
            <person name="Urmenyi T.P."/>
            <person name="de Souza W."/>
            <person name="Schenkman S."/>
            <person name="de Vasconcelos A.T."/>
        </authorList>
    </citation>
    <scope>NUCLEOTIDE SEQUENCE [LARGE SCALE GENOMIC DNA]</scope>
</reference>
<accession>S9TU52</accession>
<gene>
    <name evidence="5" type="ORF">STCU_09179</name>
</gene>
<proteinExistence type="predicted"/>
<sequence length="674" mass="75518">MSAEQSSDAGALLVPAVPGVPCFYPQSLWCDQQDGHADTDAMDSKSTYRLLASQRLEVGKYVLDLKNDDYSNPKYKPRSASTATSRTNSTTRDTVRSLSRTKSEDYHSALSSDSASLDGEGPRRVSIVKATYPVVEPLYPSSSASLFFPIYYGKPSAKDRLDPRGLPQHINEVLHPNDRSNLTLSSVSVQKDNLNRMCLYKIGPGAVAFRVVMKAFEAAGCEYTPSNDLFNIIWAKRATPQTLAALTPYQKVNHFPGTWGLGRKDSLAVNVGKMKRAFGEAPFDIVPVSFLLPNQKNELLRDAEQQPDTPENPLIYIMKPSASSCGRGIYLNRGIPAMPRGNKRMVCQRYIGNPLLIFGRKFDLRLYCCVTSFDPLRIYLFDEGLVRFAAEKYPGPDKDLDNIHMHLTNYSVNKTAELNRESRDRDYEGEDPVDIKWCVSDLKNYLKKNHPLKERAWEQIEAACNDVVIKAFLSIEHDVLERLRAECRDKSGRNCFELFGLDLMADDTLKVRLIEVNIMPSLATGTTLDKAVKARMLAHLLTLVRCIPCRRDEVRAAMLAPSEAAFCPAGSYTPIADRSYRFGTHPFSSARSVERPLLRRFNDAEDKDSLLTPAEALMLTEAEEELHCAGGFRRVFPHASTARQYLPFFTHGVSRNNYLSVSACLMRENADSDS</sequence>
<evidence type="ECO:0000313" key="5">
    <source>
        <dbReference type="EMBL" id="EPY20053.1"/>
    </source>
</evidence>
<dbReference type="Pfam" id="PF03133">
    <property type="entry name" value="TTL"/>
    <property type="match status" value="1"/>
</dbReference>
<dbReference type="PANTHER" id="PTHR12241">
    <property type="entry name" value="TUBULIN POLYGLUTAMYLASE"/>
    <property type="match status" value="1"/>
</dbReference>
<evidence type="ECO:0000256" key="3">
    <source>
        <dbReference type="ARBA" id="ARBA00022840"/>
    </source>
</evidence>
<protein>
    <submittedName>
        <fullName evidence="5">Tubulin tyrosine ligase</fullName>
    </submittedName>
</protein>
<evidence type="ECO:0000313" key="6">
    <source>
        <dbReference type="Proteomes" id="UP000015354"/>
    </source>
</evidence>
<dbReference type="PANTHER" id="PTHR12241:SF160">
    <property type="entry name" value="TYROSINE LIGASE PROTEIN, PUTATIVE-RELATED"/>
    <property type="match status" value="1"/>
</dbReference>
<name>S9TU52_9TRYP</name>
<dbReference type="GO" id="GO:0036064">
    <property type="term" value="C:ciliary basal body"/>
    <property type="evidence" value="ECO:0007669"/>
    <property type="project" value="TreeGrafter"/>
</dbReference>
<dbReference type="GO" id="GO:0005524">
    <property type="term" value="F:ATP binding"/>
    <property type="evidence" value="ECO:0007669"/>
    <property type="project" value="UniProtKB-KW"/>
</dbReference>
<evidence type="ECO:0000256" key="2">
    <source>
        <dbReference type="ARBA" id="ARBA00022741"/>
    </source>
</evidence>
<organism evidence="5 6">
    <name type="scientific">Strigomonas culicis</name>
    <dbReference type="NCBI Taxonomy" id="28005"/>
    <lineage>
        <taxon>Eukaryota</taxon>
        <taxon>Discoba</taxon>
        <taxon>Euglenozoa</taxon>
        <taxon>Kinetoplastea</taxon>
        <taxon>Metakinetoplastina</taxon>
        <taxon>Trypanosomatida</taxon>
        <taxon>Trypanosomatidae</taxon>
        <taxon>Strigomonadinae</taxon>
        <taxon>Strigomonas</taxon>
    </lineage>
</organism>
<comment type="caution">
    <text evidence="5">The sequence shown here is derived from an EMBL/GenBank/DDBJ whole genome shotgun (WGS) entry which is preliminary data.</text>
</comment>
<dbReference type="InterPro" id="IPR004344">
    <property type="entry name" value="TTL/TTLL_fam"/>
</dbReference>